<protein>
    <submittedName>
        <fullName evidence="1">Uncharacterized protein</fullName>
    </submittedName>
</protein>
<proteinExistence type="predicted"/>
<name>A0AAW2GTM3_9HYME</name>
<reference evidence="1 2" key="1">
    <citation type="submission" date="2023-03" db="EMBL/GenBank/DDBJ databases">
        <title>High recombination rates correlate with genetic variation in Cardiocondyla obscurior ants.</title>
        <authorList>
            <person name="Errbii M."/>
        </authorList>
    </citation>
    <scope>NUCLEOTIDE SEQUENCE [LARGE SCALE GENOMIC DNA]</scope>
    <source>
        <strain evidence="1">Alpha-2009</strain>
        <tissue evidence="1">Whole body</tissue>
    </source>
</reference>
<keyword evidence="2" id="KW-1185">Reference proteome</keyword>
<dbReference type="Proteomes" id="UP001430953">
    <property type="component" value="Unassembled WGS sequence"/>
</dbReference>
<accession>A0AAW2GTM3</accession>
<evidence type="ECO:0000313" key="2">
    <source>
        <dbReference type="Proteomes" id="UP001430953"/>
    </source>
</evidence>
<gene>
    <name evidence="1" type="ORF">PUN28_002289</name>
</gene>
<sequence>MHVICLLVKETRVRRETRAKRGHVFLTTEQERCSRDKCFISRRVYSSGRYVYPRPSFSRRVNPTNRFRSLSYDITDPRRLIFVDFGWKWKWIPYEAERRSLRDRKQRPRDTYRKREGS</sequence>
<organism evidence="1 2">
    <name type="scientific">Cardiocondyla obscurior</name>
    <dbReference type="NCBI Taxonomy" id="286306"/>
    <lineage>
        <taxon>Eukaryota</taxon>
        <taxon>Metazoa</taxon>
        <taxon>Ecdysozoa</taxon>
        <taxon>Arthropoda</taxon>
        <taxon>Hexapoda</taxon>
        <taxon>Insecta</taxon>
        <taxon>Pterygota</taxon>
        <taxon>Neoptera</taxon>
        <taxon>Endopterygota</taxon>
        <taxon>Hymenoptera</taxon>
        <taxon>Apocrita</taxon>
        <taxon>Aculeata</taxon>
        <taxon>Formicoidea</taxon>
        <taxon>Formicidae</taxon>
        <taxon>Myrmicinae</taxon>
        <taxon>Cardiocondyla</taxon>
    </lineage>
</organism>
<evidence type="ECO:0000313" key="1">
    <source>
        <dbReference type="EMBL" id="KAL0130548.1"/>
    </source>
</evidence>
<comment type="caution">
    <text evidence="1">The sequence shown here is derived from an EMBL/GenBank/DDBJ whole genome shotgun (WGS) entry which is preliminary data.</text>
</comment>
<dbReference type="AlphaFoldDB" id="A0AAW2GTM3"/>
<dbReference type="EMBL" id="JADYXP020000002">
    <property type="protein sequence ID" value="KAL0130548.1"/>
    <property type="molecule type" value="Genomic_DNA"/>
</dbReference>